<sequence>MESKPLESSADTAISVSTPAGGTPANLPVAVETTAMPVANGISGATAQPSVAPTLNGIATTAPVDSEIKQEVGSFTNSPQRKSVSFKSGKRSSSKRFIIPPPRATPSSSSGFPGVSWNKRMGAWLAFYYDQGTRRSRTFHPKYFDMDVEKAKLAAIDFMNNIEKQPRCSLRKNRREKHENSWANNISTNLACEYENQYQEIALRKKRNKAIAPVPRDFLVDGIKRSPLSCSTQASIGELYFDALRPRFLANSALALDASGMGSSGANLLDSALLRGTMAQPAARMPLHAQIGNGRQDLHGDRNGTLDILHNVSPTPKSSLLAAERKDINDPGVFSAGLLWGGCHNVFMNGHDYGHSSQDSGNFSLPSFDADYGFTSPANRIGMQNMIDNSGMDSAPLCIGHMADYENSPLAHDDPEIRKLVQSIAPSDSFGNSNFSTSYNNCSSTSISSPYMSPYTVYNAHAADESALSMASGFQNLLMPSDSQVQQHNHRLYSQSSPFDILPIDSS</sequence>
<evidence type="ECO:0000256" key="1">
    <source>
        <dbReference type="ARBA" id="ARBA00004123"/>
    </source>
</evidence>
<protein>
    <recommendedName>
        <fullName evidence="7">AP2/ERF domain-containing protein</fullName>
    </recommendedName>
</protein>
<comment type="subcellular location">
    <subcellularLocation>
        <location evidence="1">Nucleus</location>
    </subcellularLocation>
</comment>
<dbReference type="KEGG" id="beq:BEWA_008880"/>
<name>L0B2N5_THEEQ</name>
<dbReference type="GO" id="GO:0003700">
    <property type="term" value="F:DNA-binding transcription factor activity"/>
    <property type="evidence" value="ECO:0007669"/>
    <property type="project" value="InterPro"/>
</dbReference>
<evidence type="ECO:0000256" key="3">
    <source>
        <dbReference type="ARBA" id="ARBA00023125"/>
    </source>
</evidence>
<dbReference type="Proteomes" id="UP000031512">
    <property type="component" value="Chromosome 3"/>
</dbReference>
<dbReference type="Pfam" id="PF00847">
    <property type="entry name" value="AP2"/>
    <property type="match status" value="1"/>
</dbReference>
<dbReference type="InterPro" id="IPR001471">
    <property type="entry name" value="AP2/ERF_dom"/>
</dbReference>
<dbReference type="OrthoDB" id="333966at2759"/>
<organism evidence="8 9">
    <name type="scientific">Theileria equi strain WA</name>
    <dbReference type="NCBI Taxonomy" id="1537102"/>
    <lineage>
        <taxon>Eukaryota</taxon>
        <taxon>Sar</taxon>
        <taxon>Alveolata</taxon>
        <taxon>Apicomplexa</taxon>
        <taxon>Aconoidasida</taxon>
        <taxon>Piroplasmida</taxon>
        <taxon>Theileriidae</taxon>
        <taxon>Theileria</taxon>
    </lineage>
</organism>
<dbReference type="EMBL" id="CP001670">
    <property type="protein sequence ID" value="AFZ81476.1"/>
    <property type="molecule type" value="Genomic_DNA"/>
</dbReference>
<keyword evidence="9" id="KW-1185">Reference proteome</keyword>
<keyword evidence="5" id="KW-0539">Nucleus</keyword>
<feature type="region of interest" description="Disordered" evidence="6">
    <location>
        <begin position="1"/>
        <end position="28"/>
    </location>
</feature>
<feature type="domain" description="AP2/ERF" evidence="7">
    <location>
        <begin position="110"/>
        <end position="164"/>
    </location>
</feature>
<accession>L0B2N5</accession>
<keyword evidence="2" id="KW-0805">Transcription regulation</keyword>
<dbReference type="eggNOG" id="ENOG502SDS6">
    <property type="taxonomic scope" value="Eukaryota"/>
</dbReference>
<dbReference type="Gene3D" id="1.20.5.2050">
    <property type="match status" value="1"/>
</dbReference>
<gene>
    <name evidence="8" type="ORF">BEWA_008880</name>
</gene>
<evidence type="ECO:0000313" key="9">
    <source>
        <dbReference type="Proteomes" id="UP000031512"/>
    </source>
</evidence>
<dbReference type="GO" id="GO:0005634">
    <property type="term" value="C:nucleus"/>
    <property type="evidence" value="ECO:0007669"/>
    <property type="project" value="UniProtKB-SubCell"/>
</dbReference>
<evidence type="ECO:0000313" key="8">
    <source>
        <dbReference type="EMBL" id="AFZ81476.1"/>
    </source>
</evidence>
<feature type="compositionally biased region" description="Polar residues" evidence="6">
    <location>
        <begin position="9"/>
        <end position="20"/>
    </location>
</feature>
<evidence type="ECO:0000256" key="4">
    <source>
        <dbReference type="ARBA" id="ARBA00023163"/>
    </source>
</evidence>
<reference evidence="8 9" key="1">
    <citation type="journal article" date="2012" name="BMC Genomics">
        <title>Comparative genomic analysis and phylogenetic position of Theileria equi.</title>
        <authorList>
            <person name="Kappmeyer L.S."/>
            <person name="Thiagarajan M."/>
            <person name="Herndon D.R."/>
            <person name="Ramsay J.D."/>
            <person name="Caler E."/>
            <person name="Djikeng A."/>
            <person name="Gillespie J.J."/>
            <person name="Lau A.O."/>
            <person name="Roalson E.H."/>
            <person name="Silva J.C."/>
            <person name="Silva M.G."/>
            <person name="Suarez C.E."/>
            <person name="Ueti M.W."/>
            <person name="Nene V.M."/>
            <person name="Mealey R.H."/>
            <person name="Knowles D.P."/>
            <person name="Brayton K.A."/>
        </authorList>
    </citation>
    <scope>NUCLEOTIDE SEQUENCE [LARGE SCALE GENOMIC DNA]</scope>
    <source>
        <strain evidence="8 9">WA</strain>
    </source>
</reference>
<keyword evidence="3" id="KW-0238">DNA-binding</keyword>
<dbReference type="RefSeq" id="XP_004831142.1">
    <property type="nucleotide sequence ID" value="XM_004831085.1"/>
</dbReference>
<feature type="region of interest" description="Disordered" evidence="6">
    <location>
        <begin position="71"/>
        <end position="112"/>
    </location>
</feature>
<dbReference type="GeneID" id="15806463"/>
<dbReference type="VEuPathDB" id="PiroplasmaDB:BEWA_008880"/>
<evidence type="ECO:0000256" key="2">
    <source>
        <dbReference type="ARBA" id="ARBA00023015"/>
    </source>
</evidence>
<evidence type="ECO:0000259" key="7">
    <source>
        <dbReference type="Pfam" id="PF00847"/>
    </source>
</evidence>
<proteinExistence type="predicted"/>
<evidence type="ECO:0000256" key="6">
    <source>
        <dbReference type="SAM" id="MobiDB-lite"/>
    </source>
</evidence>
<keyword evidence="4" id="KW-0804">Transcription</keyword>
<evidence type="ECO:0000256" key="5">
    <source>
        <dbReference type="ARBA" id="ARBA00023242"/>
    </source>
</evidence>
<dbReference type="GO" id="GO:0003677">
    <property type="term" value="F:DNA binding"/>
    <property type="evidence" value="ECO:0007669"/>
    <property type="project" value="UniProtKB-KW"/>
</dbReference>
<dbReference type="AlphaFoldDB" id="L0B2N5"/>